<feature type="binding site" evidence="13">
    <location>
        <begin position="426"/>
        <end position="429"/>
    </location>
    <ligand>
        <name>meso-2,6-diaminopimelate</name>
        <dbReference type="ChEBI" id="CHEBI:57791"/>
    </ligand>
</feature>
<keyword evidence="13" id="KW-0963">Cytoplasm</keyword>
<evidence type="ECO:0000256" key="1">
    <source>
        <dbReference type="ARBA" id="ARBA00005898"/>
    </source>
</evidence>
<evidence type="ECO:0000313" key="18">
    <source>
        <dbReference type="EMBL" id="PLX62026.1"/>
    </source>
</evidence>
<evidence type="ECO:0000256" key="3">
    <source>
        <dbReference type="ARBA" id="ARBA00022960"/>
    </source>
</evidence>
<dbReference type="Pfam" id="PF08245">
    <property type="entry name" value="Mur_ligase_M"/>
    <property type="match status" value="1"/>
</dbReference>
<feature type="binding site" evidence="13">
    <location>
        <position position="477"/>
    </location>
    <ligand>
        <name>meso-2,6-diaminopimelate</name>
        <dbReference type="ChEBI" id="CHEBI:57791"/>
    </ligand>
</feature>
<dbReference type="EMBL" id="PKUN01000009">
    <property type="protein sequence ID" value="PLX62026.1"/>
    <property type="molecule type" value="Genomic_DNA"/>
</dbReference>
<comment type="caution">
    <text evidence="13">Lacks conserved residue(s) required for the propagation of feature annotation.</text>
</comment>
<evidence type="ECO:0000256" key="9">
    <source>
        <dbReference type="ARBA" id="ARBA00072883"/>
    </source>
</evidence>
<feature type="binding site" evidence="13">
    <location>
        <position position="195"/>
    </location>
    <ligand>
        <name>UDP-N-acetyl-alpha-D-muramoyl-L-alanyl-D-glutamate</name>
        <dbReference type="ChEBI" id="CHEBI:83900"/>
    </ligand>
</feature>
<keyword evidence="13" id="KW-0460">Magnesium</keyword>
<dbReference type="GO" id="GO:0005524">
    <property type="term" value="F:ATP binding"/>
    <property type="evidence" value="ECO:0007669"/>
    <property type="project" value="UniProtKB-UniRule"/>
</dbReference>
<evidence type="ECO:0000313" key="19">
    <source>
        <dbReference type="Proteomes" id="UP000235015"/>
    </source>
</evidence>
<evidence type="ECO:0000256" key="12">
    <source>
        <dbReference type="ARBA" id="ARBA00081560"/>
    </source>
</evidence>
<evidence type="ECO:0000259" key="16">
    <source>
        <dbReference type="Pfam" id="PF02875"/>
    </source>
</evidence>
<feature type="binding site" evidence="13">
    <location>
        <position position="35"/>
    </location>
    <ligand>
        <name>UDP-N-acetyl-alpha-D-muramoyl-L-alanyl-D-glutamate</name>
        <dbReference type="ChEBI" id="CHEBI:83900"/>
    </ligand>
</feature>
<dbReference type="SUPFAM" id="SSF53244">
    <property type="entry name" value="MurD-like peptide ligases, peptide-binding domain"/>
    <property type="match status" value="1"/>
</dbReference>
<comment type="catalytic activity">
    <reaction evidence="7 13">
        <text>UDP-N-acetyl-alpha-D-muramoyl-L-alanyl-D-glutamate + meso-2,6-diaminopimelate + ATP = UDP-N-acetyl-alpha-D-muramoyl-L-alanyl-gamma-D-glutamyl-meso-2,6-diaminopimelate + ADP + phosphate + H(+)</text>
        <dbReference type="Rhea" id="RHEA:23676"/>
        <dbReference type="ChEBI" id="CHEBI:15378"/>
        <dbReference type="ChEBI" id="CHEBI:30616"/>
        <dbReference type="ChEBI" id="CHEBI:43474"/>
        <dbReference type="ChEBI" id="CHEBI:57791"/>
        <dbReference type="ChEBI" id="CHEBI:83900"/>
        <dbReference type="ChEBI" id="CHEBI:83905"/>
        <dbReference type="ChEBI" id="CHEBI:456216"/>
        <dbReference type="EC" id="6.3.2.13"/>
    </reaction>
</comment>
<evidence type="ECO:0000256" key="5">
    <source>
        <dbReference type="ARBA" id="ARBA00023306"/>
    </source>
</evidence>
<keyword evidence="4 13" id="KW-0573">Peptidoglycan synthesis</keyword>
<evidence type="ECO:0000256" key="13">
    <source>
        <dbReference type="HAMAP-Rule" id="MF_00208"/>
    </source>
</evidence>
<dbReference type="Gene3D" id="3.40.1390.10">
    <property type="entry name" value="MurE/MurF, N-terminal domain"/>
    <property type="match status" value="1"/>
</dbReference>
<dbReference type="InterPro" id="IPR013221">
    <property type="entry name" value="Mur_ligase_cen"/>
</dbReference>
<dbReference type="PANTHER" id="PTHR23135">
    <property type="entry name" value="MUR LIGASE FAMILY MEMBER"/>
    <property type="match status" value="1"/>
</dbReference>
<dbReference type="GO" id="GO:0009252">
    <property type="term" value="P:peptidoglycan biosynthetic process"/>
    <property type="evidence" value="ECO:0007669"/>
    <property type="project" value="UniProtKB-UniRule"/>
</dbReference>
<comment type="similarity">
    <text evidence="1 13">Belongs to the MurCDEF family. MurE subfamily.</text>
</comment>
<dbReference type="NCBIfam" id="NF001126">
    <property type="entry name" value="PRK00139.1-4"/>
    <property type="match status" value="1"/>
</dbReference>
<feature type="binding site" evidence="13">
    <location>
        <position position="481"/>
    </location>
    <ligand>
        <name>meso-2,6-diaminopimelate</name>
        <dbReference type="ChEBI" id="CHEBI:57791"/>
    </ligand>
</feature>
<comment type="subcellular location">
    <subcellularLocation>
        <location evidence="13 14">Cytoplasm</location>
    </subcellularLocation>
</comment>
<feature type="short sequence motif" description="Meso-diaminopimelate recognition motif" evidence="13">
    <location>
        <begin position="426"/>
        <end position="429"/>
    </location>
</feature>
<dbReference type="SUPFAM" id="SSF53623">
    <property type="entry name" value="MurD-like peptide ligases, catalytic domain"/>
    <property type="match status" value="1"/>
</dbReference>
<dbReference type="NCBIfam" id="NF001124">
    <property type="entry name" value="PRK00139.1-2"/>
    <property type="match status" value="1"/>
</dbReference>
<comment type="caution">
    <text evidence="18">The sequence shown here is derived from an EMBL/GenBank/DDBJ whole genome shotgun (WGS) entry which is preliminary data.</text>
</comment>
<keyword evidence="5 13" id="KW-0131">Cell cycle</keyword>
<feature type="binding site" evidence="13">
    <location>
        <begin position="127"/>
        <end position="133"/>
    </location>
    <ligand>
        <name>ATP</name>
        <dbReference type="ChEBI" id="CHEBI:30616"/>
    </ligand>
</feature>
<accession>A0A2N6CXJ5</accession>
<dbReference type="GO" id="GO:0000287">
    <property type="term" value="F:magnesium ion binding"/>
    <property type="evidence" value="ECO:0007669"/>
    <property type="project" value="UniProtKB-UniRule"/>
</dbReference>
<comment type="function">
    <text evidence="13">Catalyzes the addition of meso-diaminopimelic acid to the nucleotide precursor UDP-N-acetylmuramoyl-L-alanyl-D-glutamate (UMAG) in the biosynthesis of bacterial cell-wall peptidoglycan.</text>
</comment>
<feature type="binding site" evidence="13">
    <location>
        <position position="37"/>
    </location>
    <ligand>
        <name>UDP-N-acetyl-alpha-D-muramoyl-L-alanyl-D-glutamate</name>
        <dbReference type="ChEBI" id="CHEBI:83900"/>
    </ligand>
</feature>
<dbReference type="FunFam" id="3.90.190.20:FF:000006">
    <property type="entry name" value="UDP-N-acetylmuramoyl-L-alanyl-D-glutamate--2,6-diaminopimelate ligase"/>
    <property type="match status" value="1"/>
</dbReference>
<feature type="domain" description="Mur ligase C-terminal" evidence="16">
    <location>
        <begin position="353"/>
        <end position="479"/>
    </location>
</feature>
<evidence type="ECO:0000259" key="17">
    <source>
        <dbReference type="Pfam" id="PF08245"/>
    </source>
</evidence>
<dbReference type="InterPro" id="IPR005761">
    <property type="entry name" value="UDP-N-AcMur-Glu-dNH2Pim_ligase"/>
</dbReference>
<keyword evidence="13 18" id="KW-0436">Ligase</keyword>
<evidence type="ECO:0000259" key="15">
    <source>
        <dbReference type="Pfam" id="PF01225"/>
    </source>
</evidence>
<dbReference type="InterPro" id="IPR035911">
    <property type="entry name" value="MurE/MurF_N"/>
</dbReference>
<dbReference type="Pfam" id="PF02875">
    <property type="entry name" value="Mur_ligase_C"/>
    <property type="match status" value="1"/>
</dbReference>
<dbReference type="GO" id="GO:0071555">
    <property type="term" value="P:cell wall organization"/>
    <property type="evidence" value="ECO:0007669"/>
    <property type="project" value="UniProtKB-KW"/>
</dbReference>
<keyword evidence="13" id="KW-0067">ATP-binding</keyword>
<evidence type="ECO:0000256" key="10">
    <source>
        <dbReference type="ARBA" id="ARBA00075482"/>
    </source>
</evidence>
<evidence type="ECO:0000256" key="6">
    <source>
        <dbReference type="ARBA" id="ARBA00023316"/>
    </source>
</evidence>
<dbReference type="Gene3D" id="3.40.1190.10">
    <property type="entry name" value="Mur-like, catalytic domain"/>
    <property type="match status" value="1"/>
</dbReference>
<gene>
    <name evidence="13" type="primary">murE</name>
    <name evidence="18" type="ORF">C0630_08450</name>
</gene>
<comment type="cofactor">
    <cofactor evidence="13">
        <name>Mg(2+)</name>
        <dbReference type="ChEBI" id="CHEBI:18420"/>
    </cofactor>
</comment>
<evidence type="ECO:0000256" key="2">
    <source>
        <dbReference type="ARBA" id="ARBA00022618"/>
    </source>
</evidence>
<dbReference type="GO" id="GO:0008360">
    <property type="term" value="P:regulation of cell shape"/>
    <property type="evidence" value="ECO:0007669"/>
    <property type="project" value="UniProtKB-KW"/>
</dbReference>
<comment type="pathway">
    <text evidence="13 14">Cell wall biogenesis; peptidoglycan biosynthesis.</text>
</comment>
<protein>
    <recommendedName>
        <fullName evidence="9 13">UDP-N-acetylmuramoyl-L-alanyl-D-glutamate--2,6-diaminopimelate ligase</fullName>
        <ecNumber evidence="8 13">6.3.2.13</ecNumber>
    </recommendedName>
    <alternativeName>
        <fullName evidence="10 13">Meso-A2pm-adding enzyme</fullName>
    </alternativeName>
    <alternativeName>
        <fullName evidence="11 13">Meso-diaminopimelate-adding enzyme</fullName>
    </alternativeName>
    <alternativeName>
        <fullName evidence="12 13">UDP-MurNAc-L-Ala-D-Glu:meso-diaminopimelate ligase</fullName>
    </alternativeName>
    <alternativeName>
        <fullName evidence="13">UDP-MurNAc-tripeptide synthetase</fullName>
    </alternativeName>
    <alternativeName>
        <fullName evidence="13">UDP-N-acetylmuramyl-tripeptide synthetase</fullName>
    </alternativeName>
</protein>
<dbReference type="GO" id="GO:0005737">
    <property type="term" value="C:cytoplasm"/>
    <property type="evidence" value="ECO:0007669"/>
    <property type="project" value="UniProtKB-SubCell"/>
</dbReference>
<dbReference type="EC" id="6.3.2.13" evidence="8 13"/>
<feature type="modified residue" description="N6-carboxylysine" evidence="13">
    <location>
        <position position="235"/>
    </location>
</feature>
<dbReference type="SUPFAM" id="SSF63418">
    <property type="entry name" value="MurE/MurF N-terminal domain"/>
    <property type="match status" value="1"/>
</dbReference>
<dbReference type="STRING" id="1111735.GCA_000428045_04203"/>
<dbReference type="Gene3D" id="3.90.190.20">
    <property type="entry name" value="Mur ligase, C-terminal domain"/>
    <property type="match status" value="1"/>
</dbReference>
<feature type="binding site" evidence="13">
    <location>
        <position position="201"/>
    </location>
    <ligand>
        <name>UDP-N-acetyl-alpha-D-muramoyl-L-alanyl-D-glutamate</name>
        <dbReference type="ChEBI" id="CHEBI:83900"/>
    </ligand>
</feature>
<dbReference type="InterPro" id="IPR036565">
    <property type="entry name" value="Mur-like_cat_sf"/>
</dbReference>
<keyword evidence="6 13" id="KW-0961">Cell wall biogenesis/degradation</keyword>
<dbReference type="UniPathway" id="UPA00219"/>
<keyword evidence="3 13" id="KW-0133">Cell shape</keyword>
<dbReference type="GO" id="GO:0008765">
    <property type="term" value="F:UDP-N-acetylmuramoylalanyl-D-glutamate-2,6-diaminopimelate ligase activity"/>
    <property type="evidence" value="ECO:0007669"/>
    <property type="project" value="UniProtKB-UniRule"/>
</dbReference>
<dbReference type="GO" id="GO:0051301">
    <property type="term" value="P:cell division"/>
    <property type="evidence" value="ECO:0007669"/>
    <property type="project" value="UniProtKB-KW"/>
</dbReference>
<dbReference type="Pfam" id="PF01225">
    <property type="entry name" value="Mur_ligase"/>
    <property type="match status" value="1"/>
</dbReference>
<evidence type="ECO:0000256" key="4">
    <source>
        <dbReference type="ARBA" id="ARBA00022984"/>
    </source>
</evidence>
<feature type="binding site" evidence="13">
    <location>
        <position position="203"/>
    </location>
    <ligand>
        <name>UDP-N-acetyl-alpha-D-muramoyl-L-alanyl-D-glutamate</name>
        <dbReference type="ChEBI" id="CHEBI:83900"/>
    </ligand>
</feature>
<reference evidence="18 19" key="1">
    <citation type="submission" date="2017-11" db="EMBL/GenBank/DDBJ databases">
        <title>Genome-resolved metagenomics identifies genetic mobility, metabolic interactions, and unexpected diversity in perchlorate-reducing communities.</title>
        <authorList>
            <person name="Barnum T.P."/>
            <person name="Figueroa I.A."/>
            <person name="Carlstrom C.I."/>
            <person name="Lucas L.N."/>
            <person name="Engelbrektson A.L."/>
            <person name="Coates J.D."/>
        </authorList>
    </citation>
    <scope>NUCLEOTIDE SEQUENCE [LARGE SCALE GENOMIC DNA]</scope>
    <source>
        <strain evidence="18">BM301</strain>
    </source>
</reference>
<keyword evidence="2 13" id="KW-0132">Cell division</keyword>
<keyword evidence="13" id="KW-0547">Nucleotide-binding</keyword>
<evidence type="ECO:0000256" key="8">
    <source>
        <dbReference type="ARBA" id="ARBA00066633"/>
    </source>
</evidence>
<comment type="PTM">
    <text evidence="13">Carboxylation is probably crucial for Mg(2+) binding and, consequently, for the gamma-phosphate positioning of ATP.</text>
</comment>
<feature type="binding site" evidence="13">
    <location>
        <begin position="168"/>
        <end position="169"/>
    </location>
    <ligand>
        <name>UDP-N-acetyl-alpha-D-muramoyl-L-alanyl-D-glutamate</name>
        <dbReference type="ChEBI" id="CHEBI:83900"/>
    </ligand>
</feature>
<feature type="binding site" evidence="13">
    <location>
        <position position="402"/>
    </location>
    <ligand>
        <name>meso-2,6-diaminopimelate</name>
        <dbReference type="ChEBI" id="CHEBI:57791"/>
    </ligand>
</feature>
<dbReference type="InterPro" id="IPR000713">
    <property type="entry name" value="Mur_ligase_N"/>
</dbReference>
<dbReference type="PANTHER" id="PTHR23135:SF4">
    <property type="entry name" value="UDP-N-ACETYLMURAMOYL-L-ALANYL-D-GLUTAMATE--2,6-DIAMINOPIMELATE LIGASE MURE HOMOLOG, CHLOROPLASTIC"/>
    <property type="match status" value="1"/>
</dbReference>
<evidence type="ECO:0000256" key="11">
    <source>
        <dbReference type="ARBA" id="ARBA00076158"/>
    </source>
</evidence>
<sequence length="508" mass="55096">MVAMLHNHSCRLSRLLDGWVDAAALADREISDITLDSRQIREGSLFLACAGIAHHGLEFLQQAVDRGAAAVACEPDARWTLDDIRELARTARIPLYAISGLSQQVSAIAGRFYADPSHRLVVFGITGTNGKTSCSHFLAQVFSPEHLCGLIGTIGNGLPGALENASHTTPDAVNLQAQLWDLENRGADMVAMEVSSHALDQGRAAAVRFDVALLTNLTQDHLDYHASMEGYADAKLRLFTACEINCAVLNMDDPFAGRVLSVLPESVRKIGYSTDAANVPETEYWVKATRIVPEVEGMSLTIDSSWGRGQFASQLLGRFNASNLLAVLAVLLYRGIPFAAALEKLARVETVAGRMERFGGGELPLVVVDYAHTPDALEHALTALREHVGGRLVCVFGCGGDRDRGKRPLMGAIAERLADRVIVTDDNPRSESGDRIVAEIVAGMDHTDPVQIVRDRAEAIAMSIREALPGDLILIAGKGHESYQLVGDQVLHFSDREQVEKVLQEVRR</sequence>
<evidence type="ECO:0000256" key="7">
    <source>
        <dbReference type="ARBA" id="ARBA00050251"/>
    </source>
</evidence>
<dbReference type="AlphaFoldDB" id="A0A2N6CXJ5"/>
<dbReference type="HAMAP" id="MF_00208">
    <property type="entry name" value="MurE"/>
    <property type="match status" value="1"/>
</dbReference>
<organism evidence="18 19">
    <name type="scientific">Sedimenticola selenatireducens</name>
    <dbReference type="NCBI Taxonomy" id="191960"/>
    <lineage>
        <taxon>Bacteria</taxon>
        <taxon>Pseudomonadati</taxon>
        <taxon>Pseudomonadota</taxon>
        <taxon>Gammaproteobacteria</taxon>
        <taxon>Chromatiales</taxon>
        <taxon>Sedimenticolaceae</taxon>
        <taxon>Sedimenticola</taxon>
    </lineage>
</organism>
<feature type="domain" description="Mur ligase N-terminal catalytic" evidence="15">
    <location>
        <begin position="30"/>
        <end position="79"/>
    </location>
</feature>
<dbReference type="Proteomes" id="UP000235015">
    <property type="component" value="Unassembled WGS sequence"/>
</dbReference>
<name>A0A2N6CXJ5_9GAMM</name>
<dbReference type="InterPro" id="IPR036615">
    <property type="entry name" value="Mur_ligase_C_dom_sf"/>
</dbReference>
<evidence type="ECO:0000256" key="14">
    <source>
        <dbReference type="RuleBase" id="RU004135"/>
    </source>
</evidence>
<feature type="domain" description="Mur ligase central" evidence="17">
    <location>
        <begin position="125"/>
        <end position="330"/>
    </location>
</feature>
<proteinExistence type="inferred from homology"/>
<dbReference type="NCBIfam" id="TIGR01085">
    <property type="entry name" value="murE"/>
    <property type="match status" value="1"/>
</dbReference>
<dbReference type="InterPro" id="IPR004101">
    <property type="entry name" value="Mur_ligase_C"/>
</dbReference>